<gene>
    <name evidence="1" type="ORF">KFK09_005663</name>
</gene>
<comment type="caution">
    <text evidence="1">The sequence shown here is derived from an EMBL/GenBank/DDBJ whole genome shotgun (WGS) entry which is preliminary data.</text>
</comment>
<keyword evidence="2" id="KW-1185">Reference proteome</keyword>
<dbReference type="AlphaFoldDB" id="A0A8T3BZS5"/>
<dbReference type="EMBL" id="JAGYWB010000005">
    <property type="protein sequence ID" value="KAI0523268.1"/>
    <property type="molecule type" value="Genomic_DNA"/>
</dbReference>
<evidence type="ECO:0000313" key="2">
    <source>
        <dbReference type="Proteomes" id="UP000829196"/>
    </source>
</evidence>
<name>A0A8T3BZS5_DENNO</name>
<evidence type="ECO:0000313" key="1">
    <source>
        <dbReference type="EMBL" id="KAI0523268.1"/>
    </source>
</evidence>
<dbReference type="Proteomes" id="UP000829196">
    <property type="component" value="Unassembled WGS sequence"/>
</dbReference>
<accession>A0A8T3BZS5</accession>
<protein>
    <submittedName>
        <fullName evidence="1">Uncharacterized protein</fullName>
    </submittedName>
</protein>
<organism evidence="1 2">
    <name type="scientific">Dendrobium nobile</name>
    <name type="common">Orchid</name>
    <dbReference type="NCBI Taxonomy" id="94219"/>
    <lineage>
        <taxon>Eukaryota</taxon>
        <taxon>Viridiplantae</taxon>
        <taxon>Streptophyta</taxon>
        <taxon>Embryophyta</taxon>
        <taxon>Tracheophyta</taxon>
        <taxon>Spermatophyta</taxon>
        <taxon>Magnoliopsida</taxon>
        <taxon>Liliopsida</taxon>
        <taxon>Asparagales</taxon>
        <taxon>Orchidaceae</taxon>
        <taxon>Epidendroideae</taxon>
        <taxon>Malaxideae</taxon>
        <taxon>Dendrobiinae</taxon>
        <taxon>Dendrobium</taxon>
    </lineage>
</organism>
<proteinExistence type="predicted"/>
<reference evidence="1" key="1">
    <citation type="journal article" date="2022" name="Front. Genet.">
        <title>Chromosome-Scale Assembly of the Dendrobium nobile Genome Provides Insights Into the Molecular Mechanism of the Biosynthesis of the Medicinal Active Ingredient of Dendrobium.</title>
        <authorList>
            <person name="Xu Q."/>
            <person name="Niu S.-C."/>
            <person name="Li K.-L."/>
            <person name="Zheng P.-J."/>
            <person name="Zhang X.-J."/>
            <person name="Jia Y."/>
            <person name="Liu Y."/>
            <person name="Niu Y.-X."/>
            <person name="Yu L.-H."/>
            <person name="Chen D.-F."/>
            <person name="Zhang G.-Q."/>
        </authorList>
    </citation>
    <scope>NUCLEOTIDE SEQUENCE</scope>
    <source>
        <tissue evidence="1">Leaf</tissue>
    </source>
</reference>
<sequence length="74" mass="8296">MPEGERERERRGIMSCTDETGLRKSLVMHSSLFQRKGIRLQHKRGKALSLSPPPSFLVSSVSFVFPKPGSRGLL</sequence>